<dbReference type="SUPFAM" id="SSF56672">
    <property type="entry name" value="DNA/RNA polymerases"/>
    <property type="match status" value="1"/>
</dbReference>
<feature type="domain" description="DNA-directed RNA polymerase N-terminal" evidence="1">
    <location>
        <begin position="1"/>
        <end position="218"/>
    </location>
</feature>
<protein>
    <recommendedName>
        <fullName evidence="1">DNA-directed RNA polymerase N-terminal domain-containing protein</fullName>
    </recommendedName>
</protein>
<dbReference type="AlphaFoldDB" id="A0A2X1C6J4"/>
<dbReference type="SMART" id="SM01311">
    <property type="entry name" value="RPOL_N"/>
    <property type="match status" value="1"/>
</dbReference>
<dbReference type="InterPro" id="IPR024075">
    <property type="entry name" value="DNA-dir_RNA_pol_helix_hairp_sf"/>
</dbReference>
<dbReference type="Gene3D" id="1.10.1320.10">
    <property type="entry name" value="DNA-directed RNA polymerase, N-terminal domain"/>
    <property type="match status" value="1"/>
</dbReference>
<dbReference type="InterPro" id="IPR037159">
    <property type="entry name" value="RNA_POL_N_sf"/>
</dbReference>
<evidence type="ECO:0000259" key="1">
    <source>
        <dbReference type="SMART" id="SM01311"/>
    </source>
</evidence>
<sequence>MHRGGGARTPEAALLLSQIGADEAAYLTGRVVLSASTERKKLTATAIAVADAIIEHIQMLNLRASRNDVFKGVLRAQATGVRSRKMKAKIQSVFEEHGVDQEYPLATRIRTGVKAIELFCESTGLFVIESDGRNSRSVRPTEAVHRWLEQQHARCELLEPINLPMIIPPRRWSSPFKGGYVTKTPGTRLVKQASRAYHQDLRDHHMPAVYDAVNAIQESAWRINTNILAIMREIWDGGGVLGDLPARNPDPLPPRPHDFAINEEAKARWKREAADIHNRNHQSVSQRLAISQRLWVAQKFADEEAIYFPHSLDFRGRVYPLATGGLNRPGFPGGSNS</sequence>
<dbReference type="Gene3D" id="1.10.287.260">
    <property type="match status" value="1"/>
</dbReference>
<name>A0A2X1C6J4_BREDI</name>
<dbReference type="InterPro" id="IPR043502">
    <property type="entry name" value="DNA/RNA_pol_sf"/>
</dbReference>
<dbReference type="PANTHER" id="PTHR10102:SF0">
    <property type="entry name" value="DNA-DIRECTED RNA POLYMERASE, MITOCHONDRIAL"/>
    <property type="match status" value="1"/>
</dbReference>
<dbReference type="EMBL" id="UAQM01000010">
    <property type="protein sequence ID" value="SPU44055.1"/>
    <property type="molecule type" value="Genomic_DNA"/>
</dbReference>
<reference evidence="2 3" key="1">
    <citation type="submission" date="2018-06" db="EMBL/GenBank/DDBJ databases">
        <authorList>
            <consortium name="Pathogen Informatics"/>
            <person name="Doyle S."/>
        </authorList>
    </citation>
    <scope>NUCLEOTIDE SEQUENCE [LARGE SCALE GENOMIC DNA]</scope>
    <source>
        <strain evidence="2 3">NCTC11165</strain>
    </source>
</reference>
<dbReference type="Proteomes" id="UP000250358">
    <property type="component" value="Unassembled WGS sequence"/>
</dbReference>
<dbReference type="InterPro" id="IPR029262">
    <property type="entry name" value="RPOL_N"/>
</dbReference>
<dbReference type="Pfam" id="PF14700">
    <property type="entry name" value="RPOL_N"/>
    <property type="match status" value="1"/>
</dbReference>
<dbReference type="GO" id="GO:0003899">
    <property type="term" value="F:DNA-directed RNA polymerase activity"/>
    <property type="evidence" value="ECO:0007669"/>
    <property type="project" value="InterPro"/>
</dbReference>
<organism evidence="2 3">
    <name type="scientific">Brevundimonas diminuta</name>
    <name type="common">Pseudomonas diminuta</name>
    <dbReference type="NCBI Taxonomy" id="293"/>
    <lineage>
        <taxon>Bacteria</taxon>
        <taxon>Pseudomonadati</taxon>
        <taxon>Pseudomonadota</taxon>
        <taxon>Alphaproteobacteria</taxon>
        <taxon>Caulobacterales</taxon>
        <taxon>Caulobacteraceae</taxon>
        <taxon>Brevundimonas</taxon>
    </lineage>
</organism>
<dbReference type="InterPro" id="IPR002092">
    <property type="entry name" value="DNA-dir_Rpol_phage-type"/>
</dbReference>
<dbReference type="GO" id="GO:0006351">
    <property type="term" value="P:DNA-templated transcription"/>
    <property type="evidence" value="ECO:0007669"/>
    <property type="project" value="InterPro"/>
</dbReference>
<dbReference type="GO" id="GO:0003677">
    <property type="term" value="F:DNA binding"/>
    <property type="evidence" value="ECO:0007669"/>
    <property type="project" value="InterPro"/>
</dbReference>
<proteinExistence type="predicted"/>
<evidence type="ECO:0000313" key="3">
    <source>
        <dbReference type="Proteomes" id="UP000250358"/>
    </source>
</evidence>
<gene>
    <name evidence="2" type="ORF">NCTC11165_01452</name>
</gene>
<accession>A0A2X1C6J4</accession>
<dbReference type="PANTHER" id="PTHR10102">
    <property type="entry name" value="DNA-DIRECTED RNA POLYMERASE, MITOCHONDRIAL"/>
    <property type="match status" value="1"/>
</dbReference>
<evidence type="ECO:0000313" key="2">
    <source>
        <dbReference type="EMBL" id="SPU44055.1"/>
    </source>
</evidence>